<dbReference type="OrthoDB" id="104973at2759"/>
<keyword evidence="2" id="KW-1185">Reference proteome</keyword>
<name>A0A225UX48_9STRA</name>
<protein>
    <submittedName>
        <fullName evidence="1">Uncharacterized protein</fullName>
    </submittedName>
</protein>
<reference evidence="2" key="1">
    <citation type="submission" date="2017-03" db="EMBL/GenBank/DDBJ databases">
        <title>Phytopthora megakarya and P. palmivora, two closely related causual agents of cacao black pod achieved similar genome size and gene model numbers by different mechanisms.</title>
        <authorList>
            <person name="Ali S."/>
            <person name="Shao J."/>
            <person name="Larry D.J."/>
            <person name="Kronmiller B."/>
            <person name="Shen D."/>
            <person name="Strem M.D."/>
            <person name="Melnick R.L."/>
            <person name="Guiltinan M.J."/>
            <person name="Tyler B.M."/>
            <person name="Meinhardt L.W."/>
            <person name="Bailey B.A."/>
        </authorList>
    </citation>
    <scope>NUCLEOTIDE SEQUENCE [LARGE SCALE GENOMIC DNA]</scope>
    <source>
        <strain evidence="2">zdho120</strain>
    </source>
</reference>
<dbReference type="EMBL" id="NBNE01009787">
    <property type="protein sequence ID" value="OWY98065.1"/>
    <property type="molecule type" value="Genomic_DNA"/>
</dbReference>
<evidence type="ECO:0000313" key="1">
    <source>
        <dbReference type="EMBL" id="OWY98065.1"/>
    </source>
</evidence>
<sequence>MKQKVADRMINLRQERARGLVDECSSLNQQHYMGHPMMHVLAFCGDLQELFRHLEAAYQEVDTVFAVNGLAHMVNTAVDVHIREGGGGTYTEAFSNKVVQFGLHAATEAKVSNQLSVTFTMVGTGKFVA</sequence>
<evidence type="ECO:0000313" key="2">
    <source>
        <dbReference type="Proteomes" id="UP000198211"/>
    </source>
</evidence>
<organism evidence="1 2">
    <name type="scientific">Phytophthora megakarya</name>
    <dbReference type="NCBI Taxonomy" id="4795"/>
    <lineage>
        <taxon>Eukaryota</taxon>
        <taxon>Sar</taxon>
        <taxon>Stramenopiles</taxon>
        <taxon>Oomycota</taxon>
        <taxon>Peronosporomycetes</taxon>
        <taxon>Peronosporales</taxon>
        <taxon>Peronosporaceae</taxon>
        <taxon>Phytophthora</taxon>
    </lineage>
</organism>
<dbReference type="AlphaFoldDB" id="A0A225UX48"/>
<dbReference type="STRING" id="4795.A0A225UX48"/>
<proteinExistence type="predicted"/>
<accession>A0A225UX48</accession>
<comment type="caution">
    <text evidence="1">The sequence shown here is derived from an EMBL/GenBank/DDBJ whole genome shotgun (WGS) entry which is preliminary data.</text>
</comment>
<dbReference type="Proteomes" id="UP000198211">
    <property type="component" value="Unassembled WGS sequence"/>
</dbReference>
<gene>
    <name evidence="1" type="ORF">PHMEG_00031264</name>
</gene>